<organism evidence="1">
    <name type="scientific">Tanacetum cinerariifolium</name>
    <name type="common">Dalmatian daisy</name>
    <name type="synonym">Chrysanthemum cinerariifolium</name>
    <dbReference type="NCBI Taxonomy" id="118510"/>
    <lineage>
        <taxon>Eukaryota</taxon>
        <taxon>Viridiplantae</taxon>
        <taxon>Streptophyta</taxon>
        <taxon>Embryophyta</taxon>
        <taxon>Tracheophyta</taxon>
        <taxon>Spermatophyta</taxon>
        <taxon>Magnoliopsida</taxon>
        <taxon>eudicotyledons</taxon>
        <taxon>Gunneridae</taxon>
        <taxon>Pentapetalae</taxon>
        <taxon>asterids</taxon>
        <taxon>campanulids</taxon>
        <taxon>Asterales</taxon>
        <taxon>Asteraceae</taxon>
        <taxon>Asteroideae</taxon>
        <taxon>Anthemideae</taxon>
        <taxon>Anthemidinae</taxon>
        <taxon>Tanacetum</taxon>
    </lineage>
</organism>
<name>A0A699U979_TANCI</name>
<evidence type="ECO:0000313" key="1">
    <source>
        <dbReference type="EMBL" id="GFD18533.1"/>
    </source>
</evidence>
<reference evidence="1" key="1">
    <citation type="journal article" date="2019" name="Sci. Rep.">
        <title>Draft genome of Tanacetum cinerariifolium, the natural source of mosquito coil.</title>
        <authorList>
            <person name="Yamashiro T."/>
            <person name="Shiraishi A."/>
            <person name="Satake H."/>
            <person name="Nakayama K."/>
        </authorList>
    </citation>
    <scope>NUCLEOTIDE SEQUENCE</scope>
</reference>
<feature type="non-terminal residue" evidence="1">
    <location>
        <position position="42"/>
    </location>
</feature>
<dbReference type="EMBL" id="BKCJ011308083">
    <property type="protein sequence ID" value="GFD18533.1"/>
    <property type="molecule type" value="Genomic_DNA"/>
</dbReference>
<proteinExistence type="predicted"/>
<protein>
    <submittedName>
        <fullName evidence="1">Uncharacterized protein</fullName>
    </submittedName>
</protein>
<comment type="caution">
    <text evidence="1">The sequence shown here is derived from an EMBL/GenBank/DDBJ whole genome shotgun (WGS) entry which is preliminary data.</text>
</comment>
<accession>A0A699U979</accession>
<gene>
    <name evidence="1" type="ORF">Tci_890502</name>
</gene>
<dbReference type="AlphaFoldDB" id="A0A699U979"/>
<sequence>MVQQRDAEVVDLKARLEKSEAKVAEVAEFRKLCLIWKSWLPG</sequence>